<evidence type="ECO:0000256" key="2">
    <source>
        <dbReference type="ARBA" id="ARBA00007401"/>
    </source>
</evidence>
<dbReference type="GO" id="GO:0009341">
    <property type="term" value="C:beta-galactosidase complex"/>
    <property type="evidence" value="ECO:0007669"/>
    <property type="project" value="TreeGrafter"/>
</dbReference>
<dbReference type="PANTHER" id="PTHR46323:SF2">
    <property type="entry name" value="BETA-GALACTOSIDASE"/>
    <property type="match status" value="1"/>
</dbReference>
<evidence type="ECO:0000313" key="8">
    <source>
        <dbReference type="EMBL" id="NGO71685.1"/>
    </source>
</evidence>
<dbReference type="Proteomes" id="UP000477722">
    <property type="component" value="Unassembled WGS sequence"/>
</dbReference>
<evidence type="ECO:0000256" key="5">
    <source>
        <dbReference type="ARBA" id="ARBA00023295"/>
    </source>
</evidence>
<dbReference type="Gene3D" id="2.60.120.260">
    <property type="entry name" value="Galactose-binding domain-like"/>
    <property type="match status" value="1"/>
</dbReference>
<name>A0A6G4X2F8_9ACTN</name>
<protein>
    <recommendedName>
        <fullName evidence="3">beta-galactosidase</fullName>
        <ecNumber evidence="3">3.2.1.23</ecNumber>
    </recommendedName>
</protein>
<dbReference type="InterPro" id="IPR008979">
    <property type="entry name" value="Galactose-bd-like_sf"/>
</dbReference>
<feature type="non-terminal residue" evidence="8">
    <location>
        <position position="121"/>
    </location>
</feature>
<evidence type="ECO:0000256" key="1">
    <source>
        <dbReference type="ARBA" id="ARBA00001412"/>
    </source>
</evidence>
<evidence type="ECO:0000256" key="4">
    <source>
        <dbReference type="ARBA" id="ARBA00022801"/>
    </source>
</evidence>
<proteinExistence type="inferred from homology"/>
<dbReference type="AlphaFoldDB" id="A0A6G4X2F8"/>
<dbReference type="InterPro" id="IPR006104">
    <property type="entry name" value="Glyco_hydro_2_N"/>
</dbReference>
<keyword evidence="9" id="KW-1185">Reference proteome</keyword>
<feature type="region of interest" description="Disordered" evidence="6">
    <location>
        <begin position="95"/>
        <end position="121"/>
    </location>
</feature>
<dbReference type="EMBL" id="JAAKZZ010000336">
    <property type="protein sequence ID" value="NGO71685.1"/>
    <property type="molecule type" value="Genomic_DNA"/>
</dbReference>
<keyword evidence="5" id="KW-0326">Glycosidase</keyword>
<feature type="domain" description="Glycosyl hydrolases family 2 sugar binding" evidence="7">
    <location>
        <begin position="35"/>
        <end position="117"/>
    </location>
</feature>
<evidence type="ECO:0000256" key="3">
    <source>
        <dbReference type="ARBA" id="ARBA00012756"/>
    </source>
</evidence>
<sequence length="121" mass="12968">MTPATPAPYYADVSPGTGTLPPRAWTAASSAARLSLNGGWRFRLAPTATAEDDSFADPAYDATGWAELSVPGHWVLQGHGSPAYTNVRYPFPVDPPRVPDENPTGDHRHVFDLPAGWPRTG</sequence>
<dbReference type="Pfam" id="PF02837">
    <property type="entry name" value="Glyco_hydro_2_N"/>
    <property type="match status" value="1"/>
</dbReference>
<comment type="similarity">
    <text evidence="2">Belongs to the glycosyl hydrolase 2 family.</text>
</comment>
<dbReference type="PANTHER" id="PTHR46323">
    <property type="entry name" value="BETA-GALACTOSIDASE"/>
    <property type="match status" value="1"/>
</dbReference>
<accession>A0A6G4X2F8</accession>
<dbReference type="GO" id="GO:0005990">
    <property type="term" value="P:lactose catabolic process"/>
    <property type="evidence" value="ECO:0007669"/>
    <property type="project" value="TreeGrafter"/>
</dbReference>
<dbReference type="InterPro" id="IPR050347">
    <property type="entry name" value="Bact_Beta-galactosidase"/>
</dbReference>
<organism evidence="8 9">
    <name type="scientific">Streptomyces boncukensis</name>
    <dbReference type="NCBI Taxonomy" id="2711219"/>
    <lineage>
        <taxon>Bacteria</taxon>
        <taxon>Bacillati</taxon>
        <taxon>Actinomycetota</taxon>
        <taxon>Actinomycetes</taxon>
        <taxon>Kitasatosporales</taxon>
        <taxon>Streptomycetaceae</taxon>
        <taxon>Streptomyces</taxon>
    </lineage>
</organism>
<reference evidence="8 9" key="1">
    <citation type="submission" date="2020-02" db="EMBL/GenBank/DDBJ databases">
        <title>Whole-genome analyses of novel actinobacteria.</title>
        <authorList>
            <person name="Sahin N."/>
            <person name="Tatar D."/>
        </authorList>
    </citation>
    <scope>NUCLEOTIDE SEQUENCE [LARGE SCALE GENOMIC DNA]</scope>
    <source>
        <strain evidence="8 9">SB3404</strain>
    </source>
</reference>
<keyword evidence="4" id="KW-0378">Hydrolase</keyword>
<evidence type="ECO:0000259" key="7">
    <source>
        <dbReference type="Pfam" id="PF02837"/>
    </source>
</evidence>
<dbReference type="EC" id="3.2.1.23" evidence="3"/>
<gene>
    <name evidence="8" type="ORF">G5C65_25710</name>
</gene>
<comment type="catalytic activity">
    <reaction evidence="1">
        <text>Hydrolysis of terminal non-reducing beta-D-galactose residues in beta-D-galactosides.</text>
        <dbReference type="EC" id="3.2.1.23"/>
    </reaction>
</comment>
<dbReference type="SUPFAM" id="SSF49785">
    <property type="entry name" value="Galactose-binding domain-like"/>
    <property type="match status" value="1"/>
</dbReference>
<dbReference type="GO" id="GO:0004565">
    <property type="term" value="F:beta-galactosidase activity"/>
    <property type="evidence" value="ECO:0007669"/>
    <property type="project" value="UniProtKB-EC"/>
</dbReference>
<dbReference type="RefSeq" id="WP_338146657.1">
    <property type="nucleotide sequence ID" value="NZ_JAAKZZ010000336.1"/>
</dbReference>
<comment type="caution">
    <text evidence="8">The sequence shown here is derived from an EMBL/GenBank/DDBJ whole genome shotgun (WGS) entry which is preliminary data.</text>
</comment>
<evidence type="ECO:0000256" key="6">
    <source>
        <dbReference type="SAM" id="MobiDB-lite"/>
    </source>
</evidence>
<evidence type="ECO:0000313" key="9">
    <source>
        <dbReference type="Proteomes" id="UP000477722"/>
    </source>
</evidence>
<feature type="compositionally biased region" description="Basic and acidic residues" evidence="6">
    <location>
        <begin position="97"/>
        <end position="111"/>
    </location>
</feature>